<sequence>MCSSSCAPVFFKLKIRETAIVRLGTYSGTWRLTSFTTSWIQSSSNIESLYPHKVLKGDRRNAETSRNTKERAKTRRSSLHLRAHSLSPQEDNAP</sequence>
<evidence type="ECO:0000313" key="2">
    <source>
        <dbReference type="Proteomes" id="UP000887569"/>
    </source>
</evidence>
<name>A0A914ZWS5_PARUN</name>
<keyword evidence="2" id="KW-1185">Reference proteome</keyword>
<reference evidence="3" key="1">
    <citation type="submission" date="2022-11" db="UniProtKB">
        <authorList>
            <consortium name="WormBaseParasite"/>
        </authorList>
    </citation>
    <scope>IDENTIFICATION</scope>
</reference>
<evidence type="ECO:0000256" key="1">
    <source>
        <dbReference type="SAM" id="MobiDB-lite"/>
    </source>
</evidence>
<dbReference type="AlphaFoldDB" id="A0A914ZWS5"/>
<feature type="compositionally biased region" description="Basic and acidic residues" evidence="1">
    <location>
        <begin position="57"/>
        <end position="71"/>
    </location>
</feature>
<accession>A0A914ZWS5</accession>
<proteinExistence type="predicted"/>
<protein>
    <submittedName>
        <fullName evidence="3">Uncharacterized protein</fullName>
    </submittedName>
</protein>
<feature type="region of interest" description="Disordered" evidence="1">
    <location>
        <begin position="57"/>
        <end position="94"/>
    </location>
</feature>
<dbReference type="Proteomes" id="UP000887569">
    <property type="component" value="Unplaced"/>
</dbReference>
<evidence type="ECO:0000313" key="3">
    <source>
        <dbReference type="WBParaSite" id="PgE007_g002_t01"/>
    </source>
</evidence>
<organism evidence="2 3">
    <name type="scientific">Parascaris univalens</name>
    <name type="common">Nematode worm</name>
    <dbReference type="NCBI Taxonomy" id="6257"/>
    <lineage>
        <taxon>Eukaryota</taxon>
        <taxon>Metazoa</taxon>
        <taxon>Ecdysozoa</taxon>
        <taxon>Nematoda</taxon>
        <taxon>Chromadorea</taxon>
        <taxon>Rhabditida</taxon>
        <taxon>Spirurina</taxon>
        <taxon>Ascaridomorpha</taxon>
        <taxon>Ascaridoidea</taxon>
        <taxon>Ascarididae</taxon>
        <taxon>Parascaris</taxon>
    </lineage>
</organism>
<feature type="compositionally biased region" description="Basic residues" evidence="1">
    <location>
        <begin position="72"/>
        <end position="83"/>
    </location>
</feature>
<dbReference type="WBParaSite" id="PgE007_g002_t01">
    <property type="protein sequence ID" value="PgE007_g002_t01"/>
    <property type="gene ID" value="PgE007_g002"/>
</dbReference>